<dbReference type="InterPro" id="IPR020783">
    <property type="entry name" value="Ribosomal_uL11_C"/>
</dbReference>
<feature type="domain" description="Large ribosomal subunit protein uL11 N-terminal" evidence="10">
    <location>
        <begin position="7"/>
        <end position="66"/>
    </location>
</feature>
<dbReference type="GO" id="GO:0005762">
    <property type="term" value="C:mitochondrial large ribosomal subunit"/>
    <property type="evidence" value="ECO:0007669"/>
    <property type="project" value="TreeGrafter"/>
</dbReference>
<keyword evidence="2" id="KW-0488">Methylation</keyword>
<evidence type="ECO:0000256" key="4">
    <source>
        <dbReference type="ARBA" id="ARBA00022884"/>
    </source>
</evidence>
<dbReference type="AlphaFoldDB" id="A0A9K3PPB8"/>
<dbReference type="CDD" id="cd00349">
    <property type="entry name" value="Ribosomal_L11"/>
    <property type="match status" value="1"/>
</dbReference>
<feature type="domain" description="Large ribosomal subunit protein uL11 C-terminal" evidence="9">
    <location>
        <begin position="72"/>
        <end position="142"/>
    </location>
</feature>
<evidence type="ECO:0000256" key="6">
    <source>
        <dbReference type="ARBA" id="ARBA00023274"/>
    </source>
</evidence>
<keyword evidence="4" id="KW-0694">RNA-binding</keyword>
<dbReference type="EMBL" id="JAGRRH010000016">
    <property type="protein sequence ID" value="KAG7354672.1"/>
    <property type="molecule type" value="Genomic_DNA"/>
</dbReference>
<evidence type="ECO:0000313" key="12">
    <source>
        <dbReference type="Proteomes" id="UP000693970"/>
    </source>
</evidence>
<name>A0A9K3PPB8_9STRA</name>
<dbReference type="PROSITE" id="PS00359">
    <property type="entry name" value="RIBOSOMAL_L11"/>
    <property type="match status" value="1"/>
</dbReference>
<sequence>MSFVRAVRLRVPSGAAKPGPSIGQALGPLGINMAQFCKEFNEKSETLYNKETPLRVELRAMSDRSYTFEIRSPPTAWLVKRAAGIDKGPTSPSIESPSGFITPEMVYQIALIKQADDNRWHLPLEGIARSVIGTARSMGIVVKEEAVEDDGGSDKKD</sequence>
<dbReference type="OrthoDB" id="1091498at2759"/>
<evidence type="ECO:0000256" key="8">
    <source>
        <dbReference type="RuleBase" id="RU003978"/>
    </source>
</evidence>
<evidence type="ECO:0000256" key="7">
    <source>
        <dbReference type="ARBA" id="ARBA00040104"/>
    </source>
</evidence>
<evidence type="ECO:0000259" key="10">
    <source>
        <dbReference type="Pfam" id="PF03946"/>
    </source>
</evidence>
<dbReference type="FunFam" id="1.10.10.250:FF:000003">
    <property type="entry name" value="Mitochondrial ribosomal protein L11"/>
    <property type="match status" value="1"/>
</dbReference>
<dbReference type="Pfam" id="PF03946">
    <property type="entry name" value="Ribosomal_L11_N"/>
    <property type="match status" value="1"/>
</dbReference>
<dbReference type="SMART" id="SM00649">
    <property type="entry name" value="RL11"/>
    <property type="match status" value="1"/>
</dbReference>
<keyword evidence="3" id="KW-0699">rRNA-binding</keyword>
<dbReference type="GO" id="GO:0070180">
    <property type="term" value="F:large ribosomal subunit rRNA binding"/>
    <property type="evidence" value="ECO:0007669"/>
    <property type="project" value="TreeGrafter"/>
</dbReference>
<dbReference type="Pfam" id="PF00298">
    <property type="entry name" value="Ribosomal_L11"/>
    <property type="match status" value="1"/>
</dbReference>
<comment type="caution">
    <text evidence="11">The sequence shown here is derived from an EMBL/GenBank/DDBJ whole genome shotgun (WGS) entry which is preliminary data.</text>
</comment>
<accession>A0A9K3PPB8</accession>
<protein>
    <recommendedName>
        <fullName evidence="7">Large ribosomal subunit protein uL11m</fullName>
    </recommendedName>
</protein>
<evidence type="ECO:0000259" key="9">
    <source>
        <dbReference type="Pfam" id="PF00298"/>
    </source>
</evidence>
<dbReference type="FunFam" id="3.30.1550.10:FF:000006">
    <property type="entry name" value="50S ribosomal protein L11"/>
    <property type="match status" value="1"/>
</dbReference>
<reference evidence="11" key="1">
    <citation type="journal article" date="2021" name="Sci. Rep.">
        <title>Diploid genomic architecture of Nitzschia inconspicua, an elite biomass production diatom.</title>
        <authorList>
            <person name="Oliver A."/>
            <person name="Podell S."/>
            <person name="Pinowska A."/>
            <person name="Traller J.C."/>
            <person name="Smith S.R."/>
            <person name="McClure R."/>
            <person name="Beliaev A."/>
            <person name="Bohutskyi P."/>
            <person name="Hill E.A."/>
            <person name="Rabines A."/>
            <person name="Zheng H."/>
            <person name="Allen L.Z."/>
            <person name="Kuo A."/>
            <person name="Grigoriev I.V."/>
            <person name="Allen A.E."/>
            <person name="Hazlebeck D."/>
            <person name="Allen E.E."/>
        </authorList>
    </citation>
    <scope>NUCLEOTIDE SEQUENCE</scope>
    <source>
        <strain evidence="11">Hildebrandi</strain>
    </source>
</reference>
<dbReference type="GO" id="GO:0006412">
    <property type="term" value="P:translation"/>
    <property type="evidence" value="ECO:0007669"/>
    <property type="project" value="InterPro"/>
</dbReference>
<keyword evidence="12" id="KW-1185">Reference proteome</keyword>
<evidence type="ECO:0000313" key="11">
    <source>
        <dbReference type="EMBL" id="KAG7354672.1"/>
    </source>
</evidence>
<dbReference type="InterPro" id="IPR020784">
    <property type="entry name" value="Ribosomal_uL11_N"/>
</dbReference>
<proteinExistence type="inferred from homology"/>
<dbReference type="HAMAP" id="MF_00736">
    <property type="entry name" value="Ribosomal_uL11"/>
    <property type="match status" value="1"/>
</dbReference>
<keyword evidence="5 8" id="KW-0689">Ribosomal protein</keyword>
<dbReference type="InterPro" id="IPR020785">
    <property type="entry name" value="Ribosomal_uL11_CS"/>
</dbReference>
<evidence type="ECO:0000256" key="1">
    <source>
        <dbReference type="ARBA" id="ARBA00010537"/>
    </source>
</evidence>
<evidence type="ECO:0000256" key="5">
    <source>
        <dbReference type="ARBA" id="ARBA00022980"/>
    </source>
</evidence>
<dbReference type="Proteomes" id="UP000693970">
    <property type="component" value="Unassembled WGS sequence"/>
</dbReference>
<dbReference type="InterPro" id="IPR000911">
    <property type="entry name" value="Ribosomal_uL11"/>
</dbReference>
<evidence type="ECO:0000256" key="3">
    <source>
        <dbReference type="ARBA" id="ARBA00022730"/>
    </source>
</evidence>
<organism evidence="11 12">
    <name type="scientific">Nitzschia inconspicua</name>
    <dbReference type="NCBI Taxonomy" id="303405"/>
    <lineage>
        <taxon>Eukaryota</taxon>
        <taxon>Sar</taxon>
        <taxon>Stramenopiles</taxon>
        <taxon>Ochrophyta</taxon>
        <taxon>Bacillariophyta</taxon>
        <taxon>Bacillariophyceae</taxon>
        <taxon>Bacillariophycidae</taxon>
        <taxon>Bacillariales</taxon>
        <taxon>Bacillariaceae</taxon>
        <taxon>Nitzschia</taxon>
    </lineage>
</organism>
<comment type="similarity">
    <text evidence="1 8">Belongs to the universal ribosomal protein uL11 family.</text>
</comment>
<evidence type="ECO:0000256" key="2">
    <source>
        <dbReference type="ARBA" id="ARBA00022481"/>
    </source>
</evidence>
<dbReference type="GO" id="GO:0003735">
    <property type="term" value="F:structural constituent of ribosome"/>
    <property type="evidence" value="ECO:0007669"/>
    <property type="project" value="InterPro"/>
</dbReference>
<gene>
    <name evidence="11" type="ORF">IV203_004028</name>
</gene>
<keyword evidence="6 8" id="KW-0687">Ribonucleoprotein</keyword>
<dbReference type="PANTHER" id="PTHR11661:SF1">
    <property type="entry name" value="LARGE RIBOSOMAL SUBUNIT PROTEIN UL11M"/>
    <property type="match status" value="1"/>
</dbReference>
<dbReference type="PANTHER" id="PTHR11661">
    <property type="entry name" value="60S RIBOSOMAL PROTEIN L12"/>
    <property type="match status" value="1"/>
</dbReference>
<reference evidence="11" key="2">
    <citation type="submission" date="2021-04" db="EMBL/GenBank/DDBJ databases">
        <authorList>
            <person name="Podell S."/>
        </authorList>
    </citation>
    <scope>NUCLEOTIDE SEQUENCE</scope>
    <source>
        <strain evidence="11">Hildebrandi</strain>
    </source>
</reference>